<reference evidence="1 2" key="1">
    <citation type="submission" date="2019-04" db="EMBL/GenBank/DDBJ databases">
        <authorList>
            <person name="Feng G."/>
            <person name="Zhang J."/>
            <person name="Zhu H."/>
        </authorList>
    </citation>
    <scope>NUCLEOTIDE SEQUENCE [LARGE SCALE GENOMIC DNA]</scope>
    <source>
        <strain evidence="1 2">92R-1</strain>
    </source>
</reference>
<organism evidence="1 2">
    <name type="scientific">Hymenobacter fodinae</name>
    <dbReference type="NCBI Taxonomy" id="2510796"/>
    <lineage>
        <taxon>Bacteria</taxon>
        <taxon>Pseudomonadati</taxon>
        <taxon>Bacteroidota</taxon>
        <taxon>Cytophagia</taxon>
        <taxon>Cytophagales</taxon>
        <taxon>Hymenobacteraceae</taxon>
        <taxon>Hymenobacter</taxon>
    </lineage>
</organism>
<gene>
    <name evidence="1" type="ORF">EU556_20820</name>
</gene>
<keyword evidence="2" id="KW-1185">Reference proteome</keyword>
<evidence type="ECO:0000313" key="2">
    <source>
        <dbReference type="Proteomes" id="UP000298337"/>
    </source>
</evidence>
<accession>A0A4Z0P126</accession>
<proteinExistence type="predicted"/>
<dbReference type="AlphaFoldDB" id="A0A4Z0P126"/>
<dbReference type="EMBL" id="SRLA01000005">
    <property type="protein sequence ID" value="TGE04631.1"/>
    <property type="molecule type" value="Genomic_DNA"/>
</dbReference>
<protein>
    <submittedName>
        <fullName evidence="1">Uncharacterized protein</fullName>
    </submittedName>
</protein>
<sequence length="116" mass="13000">MSEFYNDFVTDAQEMIAEFGRDITLLNRQLGAYDPRTHTMADAVDTSRTVKAVFTDYKDSEIDGEIIRRGDKRCLVAGAVSPKEIIVDGDDQYAIVTIEVVQPGDTLILSKVQVRR</sequence>
<dbReference type="RefSeq" id="WP_135436075.1">
    <property type="nucleotide sequence ID" value="NZ_SRLA01000005.1"/>
</dbReference>
<comment type="caution">
    <text evidence="1">The sequence shown here is derived from an EMBL/GenBank/DDBJ whole genome shotgun (WGS) entry which is preliminary data.</text>
</comment>
<name>A0A4Z0P126_9BACT</name>
<evidence type="ECO:0000313" key="1">
    <source>
        <dbReference type="EMBL" id="TGE04631.1"/>
    </source>
</evidence>
<dbReference type="OrthoDB" id="6006387at2"/>
<dbReference type="Proteomes" id="UP000298337">
    <property type="component" value="Unassembled WGS sequence"/>
</dbReference>